<proteinExistence type="predicted"/>
<dbReference type="Proteomes" id="UP000179344">
    <property type="component" value="Unassembled WGS sequence"/>
</dbReference>
<evidence type="ECO:0000313" key="1">
    <source>
        <dbReference type="EMBL" id="OGI44259.1"/>
    </source>
</evidence>
<dbReference type="EMBL" id="MFST01000061">
    <property type="protein sequence ID" value="OGI44259.1"/>
    <property type="molecule type" value="Genomic_DNA"/>
</dbReference>
<sequence length="128" mass="14875">MPMEHNAYISIDTGQIYWISDLNPTEEEVPDDLETSDRYIAIPHKNELGLGRNLALRFVAQELPERYERAKAFFRSRGAYARFKQLLESEGVLEKWYQFEEGSVEQALRDWCAENSIQLIEKGDESTA</sequence>
<name>A0A1F6TGP0_9PROT</name>
<organism evidence="1 2">
    <name type="scientific">Candidatus Muproteobacteria bacterium RBG_16_65_31</name>
    <dbReference type="NCBI Taxonomy" id="1817759"/>
    <lineage>
        <taxon>Bacteria</taxon>
        <taxon>Pseudomonadati</taxon>
        <taxon>Pseudomonadota</taxon>
        <taxon>Candidatus Muproteobacteria</taxon>
    </lineage>
</organism>
<comment type="caution">
    <text evidence="1">The sequence shown here is derived from an EMBL/GenBank/DDBJ whole genome shotgun (WGS) entry which is preliminary data.</text>
</comment>
<dbReference type="AlphaFoldDB" id="A0A1F6TGP0"/>
<dbReference type="InterPro" id="IPR005361">
    <property type="entry name" value="UPF0158"/>
</dbReference>
<accession>A0A1F6TGP0</accession>
<gene>
    <name evidence="1" type="ORF">A2V92_05880</name>
</gene>
<protein>
    <submittedName>
        <fullName evidence="1">Uncharacterized protein</fullName>
    </submittedName>
</protein>
<evidence type="ECO:0000313" key="2">
    <source>
        <dbReference type="Proteomes" id="UP000179344"/>
    </source>
</evidence>
<dbReference type="Pfam" id="PF03682">
    <property type="entry name" value="UPF0158"/>
    <property type="match status" value="1"/>
</dbReference>
<reference evidence="1 2" key="1">
    <citation type="journal article" date="2016" name="Nat. Commun.">
        <title>Thousands of microbial genomes shed light on interconnected biogeochemical processes in an aquifer system.</title>
        <authorList>
            <person name="Anantharaman K."/>
            <person name="Brown C.T."/>
            <person name="Hug L.A."/>
            <person name="Sharon I."/>
            <person name="Castelle C.J."/>
            <person name="Probst A.J."/>
            <person name="Thomas B.C."/>
            <person name="Singh A."/>
            <person name="Wilkins M.J."/>
            <person name="Karaoz U."/>
            <person name="Brodie E.L."/>
            <person name="Williams K.H."/>
            <person name="Hubbard S.S."/>
            <person name="Banfield J.F."/>
        </authorList>
    </citation>
    <scope>NUCLEOTIDE SEQUENCE [LARGE SCALE GENOMIC DNA]</scope>
</reference>